<evidence type="ECO:0000313" key="3">
    <source>
        <dbReference type="Proteomes" id="UP000233551"/>
    </source>
</evidence>
<feature type="transmembrane region" description="Helical" evidence="1">
    <location>
        <begin position="12"/>
        <end position="31"/>
    </location>
</feature>
<evidence type="ECO:0000256" key="1">
    <source>
        <dbReference type="SAM" id="Phobius"/>
    </source>
</evidence>
<keyword evidence="1" id="KW-0812">Transmembrane</keyword>
<dbReference type="AlphaFoldDB" id="A0A2I0KHD0"/>
<protein>
    <submittedName>
        <fullName evidence="2">Uncharacterized protein</fullName>
    </submittedName>
</protein>
<organism evidence="2 3">
    <name type="scientific">Punica granatum</name>
    <name type="common">Pomegranate</name>
    <dbReference type="NCBI Taxonomy" id="22663"/>
    <lineage>
        <taxon>Eukaryota</taxon>
        <taxon>Viridiplantae</taxon>
        <taxon>Streptophyta</taxon>
        <taxon>Embryophyta</taxon>
        <taxon>Tracheophyta</taxon>
        <taxon>Spermatophyta</taxon>
        <taxon>Magnoliopsida</taxon>
        <taxon>eudicotyledons</taxon>
        <taxon>Gunneridae</taxon>
        <taxon>Pentapetalae</taxon>
        <taxon>rosids</taxon>
        <taxon>malvids</taxon>
        <taxon>Myrtales</taxon>
        <taxon>Lythraceae</taxon>
        <taxon>Punica</taxon>
    </lineage>
</organism>
<gene>
    <name evidence="2" type="ORF">CRG98_011533</name>
</gene>
<keyword evidence="1" id="KW-0472">Membrane</keyword>
<proteinExistence type="predicted"/>
<keyword evidence="1" id="KW-1133">Transmembrane helix</keyword>
<accession>A0A2I0KHD0</accession>
<name>A0A2I0KHD0_PUNGR</name>
<reference evidence="2 3" key="1">
    <citation type="submission" date="2017-11" db="EMBL/GenBank/DDBJ databases">
        <title>De-novo sequencing of pomegranate (Punica granatum L.) genome.</title>
        <authorList>
            <person name="Akparov Z."/>
            <person name="Amiraslanov A."/>
            <person name="Hajiyeva S."/>
            <person name="Abbasov M."/>
            <person name="Kaur K."/>
            <person name="Hamwieh A."/>
            <person name="Solovyev V."/>
            <person name="Salamov A."/>
            <person name="Braich B."/>
            <person name="Kosarev P."/>
            <person name="Mahmoud A."/>
            <person name="Hajiyev E."/>
            <person name="Babayeva S."/>
            <person name="Izzatullayeva V."/>
            <person name="Mammadov A."/>
            <person name="Mammadov A."/>
            <person name="Sharifova S."/>
            <person name="Ojaghi J."/>
            <person name="Eynullazada K."/>
            <person name="Bayramov B."/>
            <person name="Abdulazimova A."/>
            <person name="Shahmuradov I."/>
        </authorList>
    </citation>
    <scope>NUCLEOTIDE SEQUENCE [LARGE SCALE GENOMIC DNA]</scope>
    <source>
        <strain evidence="3">cv. AG2017</strain>
        <tissue evidence="2">Leaf</tissue>
    </source>
</reference>
<sequence length="98" mass="10608">MRLDSAFQELSCRASGLCLFGAVVPCVWTLAVPAKKLMCLEMAVSCPSTGEESALGSSLYCVWTRGSREKIEGEVEVRTCCNLVMLEGEEDARPSSAR</sequence>
<dbReference type="Proteomes" id="UP000233551">
    <property type="component" value="Unassembled WGS sequence"/>
</dbReference>
<keyword evidence="3" id="KW-1185">Reference proteome</keyword>
<comment type="caution">
    <text evidence="2">The sequence shown here is derived from an EMBL/GenBank/DDBJ whole genome shotgun (WGS) entry which is preliminary data.</text>
</comment>
<dbReference type="EMBL" id="PGOL01000571">
    <property type="protein sequence ID" value="PKI67937.1"/>
    <property type="molecule type" value="Genomic_DNA"/>
</dbReference>
<evidence type="ECO:0000313" key="2">
    <source>
        <dbReference type="EMBL" id="PKI67937.1"/>
    </source>
</evidence>